<evidence type="ECO:0000256" key="1">
    <source>
        <dbReference type="ARBA" id="ARBA00004651"/>
    </source>
</evidence>
<evidence type="ECO:0000313" key="9">
    <source>
        <dbReference type="EMBL" id="OIJ06789.1"/>
    </source>
</evidence>
<evidence type="ECO:0000259" key="8">
    <source>
        <dbReference type="Pfam" id="PF03176"/>
    </source>
</evidence>
<keyword evidence="3" id="KW-1003">Cell membrane</keyword>
<dbReference type="EMBL" id="LQXD01000181">
    <property type="protein sequence ID" value="OIJ06789.1"/>
    <property type="molecule type" value="Genomic_DNA"/>
</dbReference>
<evidence type="ECO:0000256" key="2">
    <source>
        <dbReference type="ARBA" id="ARBA00010157"/>
    </source>
</evidence>
<dbReference type="PANTHER" id="PTHR33406:SF6">
    <property type="entry name" value="MEMBRANE PROTEIN YDGH-RELATED"/>
    <property type="match status" value="1"/>
</dbReference>
<dbReference type="GO" id="GO:0005886">
    <property type="term" value="C:plasma membrane"/>
    <property type="evidence" value="ECO:0007669"/>
    <property type="project" value="UniProtKB-SubCell"/>
</dbReference>
<feature type="transmembrane region" description="Helical" evidence="7">
    <location>
        <begin position="313"/>
        <end position="331"/>
    </location>
</feature>
<dbReference type="PANTHER" id="PTHR33406">
    <property type="entry name" value="MEMBRANE PROTEIN MJ1562-RELATED"/>
    <property type="match status" value="1"/>
</dbReference>
<organism evidence="9">
    <name type="scientific">Anaerobacillus isosaccharinicus</name>
    <dbReference type="NCBI Taxonomy" id="1532552"/>
    <lineage>
        <taxon>Bacteria</taxon>
        <taxon>Bacillati</taxon>
        <taxon>Bacillota</taxon>
        <taxon>Bacilli</taxon>
        <taxon>Bacillales</taxon>
        <taxon>Bacillaceae</taxon>
        <taxon>Anaerobacillus</taxon>
    </lineage>
</organism>
<dbReference type="SUPFAM" id="SSF82866">
    <property type="entry name" value="Multidrug efflux transporter AcrB transmembrane domain"/>
    <property type="match status" value="1"/>
</dbReference>
<evidence type="ECO:0000256" key="4">
    <source>
        <dbReference type="ARBA" id="ARBA00022692"/>
    </source>
</evidence>
<evidence type="ECO:0000256" key="5">
    <source>
        <dbReference type="ARBA" id="ARBA00022989"/>
    </source>
</evidence>
<dbReference type="RefSeq" id="WP_071318877.1">
    <property type="nucleotide sequence ID" value="NZ_CP063356.2"/>
</dbReference>
<comment type="caution">
    <text evidence="9">The sequence shown here is derived from an EMBL/GenBank/DDBJ whole genome shotgun (WGS) entry which is preliminary data.</text>
</comment>
<feature type="transmembrane region" description="Helical" evidence="7">
    <location>
        <begin position="287"/>
        <end position="307"/>
    </location>
</feature>
<evidence type="ECO:0000256" key="3">
    <source>
        <dbReference type="ARBA" id="ARBA00022475"/>
    </source>
</evidence>
<protein>
    <recommendedName>
        <fullName evidence="8">Membrane transport protein MMPL domain-containing protein</fullName>
    </recommendedName>
</protein>
<gene>
    <name evidence="9" type="ORF">AWH56_20950</name>
</gene>
<dbReference type="Gene3D" id="1.20.1640.10">
    <property type="entry name" value="Multidrug efflux transporter AcrB transmembrane domain"/>
    <property type="match status" value="1"/>
</dbReference>
<sequence length="349" mass="39082">MKSLIARLLIRKPAKSVFISLLIIVILLTGVQFIEMKTGNDTLVEPHTTVYLDNEMLGYEFGGESVIILFEAESLESLLSVDTFEVMELITTFSKKQKNIIHSVVSPYTMLEVILKQQRNLAESGLDEVTDGLVNISDQLTSTNQQTSQSLKEMGSRIDKFASQSDAFYQGIPQEQDTLNKLLYEHNGNGELRSGFADMVTDDRYTSMIITFRGGVSDSDKNDFIKGLSKSYNERLYPELDIIISGKPVLDDDIRRSMQESIQQMLALSSVFMVLILLIVFRVSWRLLPLAIIFIALLGTVGVMGWIGIPVTMVSMAVFPILIGLGIDYAIQFQSRYTEEMGKEVKTDG</sequence>
<dbReference type="OrthoDB" id="9809027at2"/>
<proteinExistence type="inferred from homology"/>
<evidence type="ECO:0000256" key="7">
    <source>
        <dbReference type="SAM" id="Phobius"/>
    </source>
</evidence>
<dbReference type="InterPro" id="IPR004869">
    <property type="entry name" value="MMPL_dom"/>
</dbReference>
<comment type="similarity">
    <text evidence="2">Belongs to the resistance-nodulation-cell division (RND) (TC 2.A.6) family. MmpL subfamily.</text>
</comment>
<feature type="transmembrane region" description="Helical" evidence="7">
    <location>
        <begin position="262"/>
        <end position="280"/>
    </location>
</feature>
<dbReference type="InterPro" id="IPR050545">
    <property type="entry name" value="Mycobact_MmpL"/>
</dbReference>
<evidence type="ECO:0000256" key="6">
    <source>
        <dbReference type="ARBA" id="ARBA00023136"/>
    </source>
</evidence>
<dbReference type="Pfam" id="PF03176">
    <property type="entry name" value="MMPL"/>
    <property type="match status" value="1"/>
</dbReference>
<reference evidence="9" key="1">
    <citation type="submission" date="2016-10" db="EMBL/GenBank/DDBJ databases">
        <title>Draft genome sequences of four alkaliphilic bacteria belonging to the Anaerobacillus genus.</title>
        <authorList>
            <person name="Bassil N.M."/>
            <person name="Lloyd J.R."/>
        </authorList>
    </citation>
    <scope>NUCLEOTIDE SEQUENCE [LARGE SCALE GENOMIC DNA]</scope>
    <source>
        <strain evidence="9">NB2006</strain>
    </source>
</reference>
<keyword evidence="4 7" id="KW-0812">Transmembrane</keyword>
<accession>A0A1S2L2T3</accession>
<feature type="domain" description="Membrane transport protein MMPL" evidence="8">
    <location>
        <begin position="199"/>
        <end position="347"/>
    </location>
</feature>
<name>A0A1S2L2T3_9BACI</name>
<dbReference type="AlphaFoldDB" id="A0A1S2L2T3"/>
<keyword evidence="5 7" id="KW-1133">Transmembrane helix</keyword>
<comment type="subcellular location">
    <subcellularLocation>
        <location evidence="1">Cell membrane</location>
        <topology evidence="1">Multi-pass membrane protein</topology>
    </subcellularLocation>
</comment>
<keyword evidence="6 7" id="KW-0472">Membrane</keyword>